<sequence length="113" mass="13001">MGYDSLISALIKVPKEREMILEWESGLRIIGELDTVFETDNGLDEDDINYREYDAAVFRVSNILSHPTSKESSIYTWLIQEKGSLVEISFYDDPPSAIFLADGKKVWEKEIHK</sequence>
<organism evidence="1 2">
    <name type="scientific">Bacillus bruguierae</name>
    <dbReference type="NCBI Taxonomy" id="3127667"/>
    <lineage>
        <taxon>Bacteria</taxon>
        <taxon>Bacillati</taxon>
        <taxon>Bacillota</taxon>
        <taxon>Bacilli</taxon>
        <taxon>Bacillales</taxon>
        <taxon>Bacillaceae</taxon>
        <taxon>Bacillus</taxon>
    </lineage>
</organism>
<gene>
    <name evidence="1" type="ORF">WAZ07_21830</name>
</gene>
<keyword evidence="2" id="KW-1185">Reference proteome</keyword>
<protein>
    <submittedName>
        <fullName evidence="1">Uncharacterized protein</fullName>
    </submittedName>
</protein>
<proteinExistence type="predicted"/>
<accession>A0ABU8FPG9</accession>
<name>A0ABU8FPG9_9BACI</name>
<evidence type="ECO:0000313" key="2">
    <source>
        <dbReference type="Proteomes" id="UP001372526"/>
    </source>
</evidence>
<evidence type="ECO:0000313" key="1">
    <source>
        <dbReference type="EMBL" id="MEI4803826.1"/>
    </source>
</evidence>
<dbReference type="EMBL" id="JBAWSX010000018">
    <property type="protein sequence ID" value="MEI4803826.1"/>
    <property type="molecule type" value="Genomic_DNA"/>
</dbReference>
<dbReference type="Proteomes" id="UP001372526">
    <property type="component" value="Unassembled WGS sequence"/>
</dbReference>
<dbReference type="RefSeq" id="WP_336474128.1">
    <property type="nucleotide sequence ID" value="NZ_JBAWSX010000018.1"/>
</dbReference>
<comment type="caution">
    <text evidence="1">The sequence shown here is derived from an EMBL/GenBank/DDBJ whole genome shotgun (WGS) entry which is preliminary data.</text>
</comment>
<reference evidence="1 2" key="1">
    <citation type="submission" date="2024-01" db="EMBL/GenBank/DDBJ databases">
        <title>Seven novel Bacillus-like species.</title>
        <authorList>
            <person name="Liu G."/>
        </authorList>
    </citation>
    <scope>NUCLEOTIDE SEQUENCE [LARGE SCALE GENOMIC DNA]</scope>
    <source>
        <strain evidence="1 2">FJAT-51639</strain>
    </source>
</reference>